<keyword evidence="9 13" id="KW-1133">Transmembrane helix</keyword>
<comment type="caution">
    <text evidence="16">The sequence shown here is derived from an EMBL/GenBank/DDBJ whole genome shotgun (WGS) entry which is preliminary data.</text>
</comment>
<accession>A0ABD2SSE5</accession>
<evidence type="ECO:0000256" key="9">
    <source>
        <dbReference type="ARBA" id="ARBA00022989"/>
    </source>
</evidence>
<keyword evidence="7" id="KW-0418">Kinase</keyword>
<dbReference type="PROSITE" id="PS00107">
    <property type="entry name" value="PROTEIN_KINASE_ATP"/>
    <property type="match status" value="1"/>
</dbReference>
<dbReference type="InterPro" id="IPR045272">
    <property type="entry name" value="ANXUR1/2-like"/>
</dbReference>
<keyword evidence="17" id="KW-1185">Reference proteome</keyword>
<dbReference type="InterPro" id="IPR001245">
    <property type="entry name" value="Ser-Thr/Tyr_kinase_cat_dom"/>
</dbReference>
<dbReference type="InterPro" id="IPR024788">
    <property type="entry name" value="Malectin-like_Carb-bd_dom"/>
</dbReference>
<feature type="chain" id="PRO_5044885794" description="Protein kinase domain-containing protein" evidence="14">
    <location>
        <begin position="18"/>
        <end position="858"/>
    </location>
</feature>
<dbReference type="CDD" id="cd14066">
    <property type="entry name" value="STKc_IRAK"/>
    <property type="match status" value="1"/>
</dbReference>
<dbReference type="Gene3D" id="2.60.120.430">
    <property type="entry name" value="Galactose-binding lectin"/>
    <property type="match status" value="2"/>
</dbReference>
<keyword evidence="4 13" id="KW-0812">Transmembrane</keyword>
<keyword evidence="8 12" id="KW-0067">ATP-binding</keyword>
<organism evidence="16 17">
    <name type="scientific">Solanum stoloniferum</name>
    <dbReference type="NCBI Taxonomy" id="62892"/>
    <lineage>
        <taxon>Eukaryota</taxon>
        <taxon>Viridiplantae</taxon>
        <taxon>Streptophyta</taxon>
        <taxon>Embryophyta</taxon>
        <taxon>Tracheophyta</taxon>
        <taxon>Spermatophyta</taxon>
        <taxon>Magnoliopsida</taxon>
        <taxon>eudicotyledons</taxon>
        <taxon>Gunneridae</taxon>
        <taxon>Pentapetalae</taxon>
        <taxon>asterids</taxon>
        <taxon>lamiids</taxon>
        <taxon>Solanales</taxon>
        <taxon>Solanaceae</taxon>
        <taxon>Solanoideae</taxon>
        <taxon>Solaneae</taxon>
        <taxon>Solanum</taxon>
    </lineage>
</organism>
<keyword evidence="6 12" id="KW-0547">Nucleotide-binding</keyword>
<dbReference type="InterPro" id="IPR011009">
    <property type="entry name" value="Kinase-like_dom_sf"/>
</dbReference>
<evidence type="ECO:0000256" key="2">
    <source>
        <dbReference type="ARBA" id="ARBA00022527"/>
    </source>
</evidence>
<feature type="signal peptide" evidence="14">
    <location>
        <begin position="1"/>
        <end position="17"/>
    </location>
</feature>
<dbReference type="PANTHER" id="PTHR34590">
    <property type="entry name" value="OS03G0124300 PROTEIN-RELATED"/>
    <property type="match status" value="1"/>
</dbReference>
<dbReference type="InterPro" id="IPR008271">
    <property type="entry name" value="Ser/Thr_kinase_AS"/>
</dbReference>
<evidence type="ECO:0000313" key="17">
    <source>
        <dbReference type="Proteomes" id="UP001627284"/>
    </source>
</evidence>
<evidence type="ECO:0000256" key="14">
    <source>
        <dbReference type="SAM" id="SignalP"/>
    </source>
</evidence>
<evidence type="ECO:0000256" key="4">
    <source>
        <dbReference type="ARBA" id="ARBA00022692"/>
    </source>
</evidence>
<comment type="subcellular location">
    <subcellularLocation>
        <location evidence="1">Membrane</location>
        <topology evidence="1">Single-pass type I membrane protein</topology>
    </subcellularLocation>
</comment>
<evidence type="ECO:0000256" key="13">
    <source>
        <dbReference type="SAM" id="Phobius"/>
    </source>
</evidence>
<evidence type="ECO:0000256" key="10">
    <source>
        <dbReference type="ARBA" id="ARBA00023136"/>
    </source>
</evidence>
<dbReference type="Pfam" id="PF12819">
    <property type="entry name" value="Malectin_like"/>
    <property type="match status" value="1"/>
</dbReference>
<dbReference type="GO" id="GO:0005524">
    <property type="term" value="F:ATP binding"/>
    <property type="evidence" value="ECO:0007669"/>
    <property type="project" value="UniProtKB-UniRule"/>
</dbReference>
<gene>
    <name evidence="16" type="ORF">AABB24_025210</name>
</gene>
<evidence type="ECO:0000256" key="12">
    <source>
        <dbReference type="PROSITE-ProRule" id="PRU10141"/>
    </source>
</evidence>
<evidence type="ECO:0000256" key="6">
    <source>
        <dbReference type="ARBA" id="ARBA00022741"/>
    </source>
</evidence>
<evidence type="ECO:0000256" key="1">
    <source>
        <dbReference type="ARBA" id="ARBA00004479"/>
    </source>
</evidence>
<dbReference type="PANTHER" id="PTHR34590:SF5">
    <property type="entry name" value="OS04G0586500 PROTEIN"/>
    <property type="match status" value="1"/>
</dbReference>
<dbReference type="FunFam" id="2.60.120.430:FF:000007">
    <property type="entry name" value="FERONIA receptor-like kinase"/>
    <property type="match status" value="1"/>
</dbReference>
<evidence type="ECO:0000256" key="7">
    <source>
        <dbReference type="ARBA" id="ARBA00022777"/>
    </source>
</evidence>
<evidence type="ECO:0000256" key="5">
    <source>
        <dbReference type="ARBA" id="ARBA00022729"/>
    </source>
</evidence>
<dbReference type="FunFam" id="2.60.120.430:FF:000003">
    <property type="entry name" value="FERONIA receptor-like kinase"/>
    <property type="match status" value="1"/>
</dbReference>
<keyword evidence="3" id="KW-0808">Transferase</keyword>
<dbReference type="GO" id="GO:0004674">
    <property type="term" value="F:protein serine/threonine kinase activity"/>
    <property type="evidence" value="ECO:0007669"/>
    <property type="project" value="UniProtKB-KW"/>
</dbReference>
<dbReference type="Gene3D" id="1.10.510.10">
    <property type="entry name" value="Transferase(Phosphotransferase) domain 1"/>
    <property type="match status" value="1"/>
</dbReference>
<dbReference type="AlphaFoldDB" id="A0ABD2SSE5"/>
<dbReference type="Gene3D" id="3.30.200.20">
    <property type="entry name" value="Phosphorylase Kinase, domain 1"/>
    <property type="match status" value="1"/>
</dbReference>
<evidence type="ECO:0000313" key="16">
    <source>
        <dbReference type="EMBL" id="KAL3346652.1"/>
    </source>
</evidence>
<dbReference type="InterPro" id="IPR017441">
    <property type="entry name" value="Protein_kinase_ATP_BS"/>
</dbReference>
<feature type="binding site" evidence="12">
    <location>
        <position position="527"/>
    </location>
    <ligand>
        <name>ATP</name>
        <dbReference type="ChEBI" id="CHEBI:30616"/>
    </ligand>
</feature>
<dbReference type="EMBL" id="JBJKTR010000014">
    <property type="protein sequence ID" value="KAL3346652.1"/>
    <property type="molecule type" value="Genomic_DNA"/>
</dbReference>
<dbReference type="FunFam" id="3.30.200.20:FF:000645">
    <property type="entry name" value="Receptor-like protein kinase FERONIA"/>
    <property type="match status" value="1"/>
</dbReference>
<dbReference type="SUPFAM" id="SSF56112">
    <property type="entry name" value="Protein kinase-like (PK-like)"/>
    <property type="match status" value="1"/>
</dbReference>
<sequence length="858" mass="95211">MLSIALVSFLLLHFTVALTPDSFLLSCGAPSGTTDESDGRQWYTDTDHPNLLPSNFLNISSTATVSDTSVTRVPYMNARIFQSPFTYTLLVSPGTKFLRLHFYPSSYLDITKSESFFSVTANHFILLSNFSAFDATTSSSKVLRKEFVINVDGTQILSVTFSPVPNSYAFVNGIEIVSVPTDLYFHGDVKLVGHTKPFNINNSTALETLYRLNVGGNLVGSTEDTGMYRVWDSDDAFVVGYGYQTPHFNDANITYNSENPAYSAPTIVYTTSRTMANYSPGLDWEFPLNSGFYYLFRLHFCEIQPEVKEINDRSFSISIGNQTAEREADVIQWSGGWRIPVYKDYVVNVRNQDGEQNVTLGLSPNPDSAYQNAILNGLEIFKLNDSNGNLSVPNPELFGTNNSSPNNNNKRSSHIIAVITAVAVISGIALLSILCLLIFRRWKRGKELHTSVTKSSWIPLSITSDSTQRTGGSGSSALPSDLCRHFLLEEIKTATGNFDEKFVIGYGGFGNVYKGYIDNGATIVAVKRLNPSSKQGVREFETEIHMLSKLRHVHLVSLIGYCDDNNEMILVYDYMAHGTLRDHLYKTDNAPLPWKKRLEICIGAAKGLHYLHTGKKDIIIHRDVKSTNILLDDKWVAKVSDFGLSKIGPLSGSGKTHVSTVVKGSFGYLDPEYYKRQQLTEKSDVYSFGVVLFEVLCARPALIPNMPKGQVNLADWACRSCKKGNLQQIIDPNLEGQIAPECFNKFAEAAYNCLKDQGVQRPSMNDVVWNLEFILKLQDAADNRGHKMELNSYPTSPAFPLIMNDHTNISTDEGFEAFSGSHEVGGKYTSSATSMTSNSDDKLKSDTIFSEILNPSGR</sequence>
<proteinExistence type="predicted"/>
<reference evidence="16 17" key="1">
    <citation type="submission" date="2024-05" db="EMBL/GenBank/DDBJ databases">
        <title>De novo assembly of an allotetraploid wild potato.</title>
        <authorList>
            <person name="Hosaka A.J."/>
        </authorList>
    </citation>
    <scope>NUCLEOTIDE SEQUENCE [LARGE SCALE GENOMIC DNA]</scope>
    <source>
        <tissue evidence="16">Young leaves</tissue>
    </source>
</reference>
<protein>
    <recommendedName>
        <fullName evidence="15">Protein kinase domain-containing protein</fullName>
    </recommendedName>
</protein>
<keyword evidence="5 14" id="KW-0732">Signal</keyword>
<dbReference type="Pfam" id="PF07714">
    <property type="entry name" value="PK_Tyr_Ser-Thr"/>
    <property type="match status" value="1"/>
</dbReference>
<keyword evidence="2" id="KW-0723">Serine/threonine-protein kinase</keyword>
<keyword evidence="10 13" id="KW-0472">Membrane</keyword>
<dbReference type="FunFam" id="1.10.510.10:FF:000252">
    <property type="entry name" value="Receptor-like protein kinase FERONIA"/>
    <property type="match status" value="1"/>
</dbReference>
<dbReference type="Proteomes" id="UP001627284">
    <property type="component" value="Unassembled WGS sequence"/>
</dbReference>
<name>A0ABD2SSE5_9SOLN</name>
<dbReference type="PROSITE" id="PS00108">
    <property type="entry name" value="PROTEIN_KINASE_ST"/>
    <property type="match status" value="1"/>
</dbReference>
<dbReference type="InterPro" id="IPR000719">
    <property type="entry name" value="Prot_kinase_dom"/>
</dbReference>
<feature type="domain" description="Protein kinase" evidence="15">
    <location>
        <begin position="498"/>
        <end position="774"/>
    </location>
</feature>
<evidence type="ECO:0000259" key="15">
    <source>
        <dbReference type="PROSITE" id="PS50011"/>
    </source>
</evidence>
<dbReference type="PROSITE" id="PS50011">
    <property type="entry name" value="PROTEIN_KINASE_DOM"/>
    <property type="match status" value="1"/>
</dbReference>
<feature type="transmembrane region" description="Helical" evidence="13">
    <location>
        <begin position="415"/>
        <end position="439"/>
    </location>
</feature>
<keyword evidence="11" id="KW-0325">Glycoprotein</keyword>
<dbReference type="GO" id="GO:0016020">
    <property type="term" value="C:membrane"/>
    <property type="evidence" value="ECO:0007669"/>
    <property type="project" value="UniProtKB-SubCell"/>
</dbReference>
<dbReference type="GO" id="GO:0010038">
    <property type="term" value="P:response to metal ion"/>
    <property type="evidence" value="ECO:0007669"/>
    <property type="project" value="UniProtKB-ARBA"/>
</dbReference>
<evidence type="ECO:0000256" key="3">
    <source>
        <dbReference type="ARBA" id="ARBA00022679"/>
    </source>
</evidence>
<evidence type="ECO:0000256" key="11">
    <source>
        <dbReference type="ARBA" id="ARBA00023180"/>
    </source>
</evidence>
<dbReference type="SMART" id="SM00220">
    <property type="entry name" value="S_TKc"/>
    <property type="match status" value="1"/>
</dbReference>
<evidence type="ECO:0000256" key="8">
    <source>
        <dbReference type="ARBA" id="ARBA00022840"/>
    </source>
</evidence>